<comment type="caution">
    <text evidence="1">The sequence shown here is derived from an EMBL/GenBank/DDBJ whole genome shotgun (WGS) entry which is preliminary data.</text>
</comment>
<name>A0A9J5WLA3_SOLCO</name>
<dbReference type="EMBL" id="JACXVP010000011">
    <property type="protein sequence ID" value="KAG5575662.1"/>
    <property type="molecule type" value="Genomic_DNA"/>
</dbReference>
<evidence type="ECO:0000313" key="1">
    <source>
        <dbReference type="EMBL" id="KAG5575662.1"/>
    </source>
</evidence>
<sequence>MERKSKYQMTLVTVILGGNFASMFCDELSQPSFNFGESKSSTYFSISTKFNSFMVDAIDMDEKFAMMEQTIETLKKSIDDKNLQIAQLMSKLDLSNSGESRHNLTMQEKFYVPTTPVDSQCIKQSASVTTLTVQQLQDMITNTIKAQYRGLPHKALPLVASQKIEYSAILLQFGSFKPVKFFALKKTTNTTKVYDFSNEKNADTWILVARKKQKRQRTSKL</sequence>
<keyword evidence="2" id="KW-1185">Reference proteome</keyword>
<accession>A0A9J5WLA3</accession>
<organism evidence="1 2">
    <name type="scientific">Solanum commersonii</name>
    <name type="common">Commerson's wild potato</name>
    <name type="synonym">Commerson's nightshade</name>
    <dbReference type="NCBI Taxonomy" id="4109"/>
    <lineage>
        <taxon>Eukaryota</taxon>
        <taxon>Viridiplantae</taxon>
        <taxon>Streptophyta</taxon>
        <taxon>Embryophyta</taxon>
        <taxon>Tracheophyta</taxon>
        <taxon>Spermatophyta</taxon>
        <taxon>Magnoliopsida</taxon>
        <taxon>eudicotyledons</taxon>
        <taxon>Gunneridae</taxon>
        <taxon>Pentapetalae</taxon>
        <taxon>asterids</taxon>
        <taxon>lamiids</taxon>
        <taxon>Solanales</taxon>
        <taxon>Solanaceae</taxon>
        <taxon>Solanoideae</taxon>
        <taxon>Solaneae</taxon>
        <taxon>Solanum</taxon>
    </lineage>
</organism>
<protein>
    <submittedName>
        <fullName evidence="1">Uncharacterized protein</fullName>
    </submittedName>
</protein>
<dbReference type="OrthoDB" id="1729438at2759"/>
<evidence type="ECO:0000313" key="2">
    <source>
        <dbReference type="Proteomes" id="UP000824120"/>
    </source>
</evidence>
<dbReference type="AlphaFoldDB" id="A0A9J5WLA3"/>
<proteinExistence type="predicted"/>
<dbReference type="Proteomes" id="UP000824120">
    <property type="component" value="Chromosome 11"/>
</dbReference>
<reference evidence="1 2" key="1">
    <citation type="submission" date="2020-09" db="EMBL/GenBank/DDBJ databases">
        <title>De no assembly of potato wild relative species, Solanum commersonii.</title>
        <authorList>
            <person name="Cho K."/>
        </authorList>
    </citation>
    <scope>NUCLEOTIDE SEQUENCE [LARGE SCALE GENOMIC DNA]</scope>
    <source>
        <strain evidence="1">LZ3.2</strain>
        <tissue evidence="1">Leaf</tissue>
    </source>
</reference>
<gene>
    <name evidence="1" type="ORF">H5410_055796</name>
</gene>